<dbReference type="Gene3D" id="1.10.10.60">
    <property type="entry name" value="Homeodomain-like"/>
    <property type="match status" value="1"/>
</dbReference>
<dbReference type="AlphaFoldDB" id="A0A024E514"/>
<evidence type="ECO:0000256" key="1">
    <source>
        <dbReference type="ARBA" id="ARBA00023015"/>
    </source>
</evidence>
<evidence type="ECO:0000313" key="7">
    <source>
        <dbReference type="Proteomes" id="UP000026913"/>
    </source>
</evidence>
<dbReference type="InterPro" id="IPR050204">
    <property type="entry name" value="AraC_XylS_family_regulators"/>
</dbReference>
<accession>A0A024E514</accession>
<keyword evidence="2" id="KW-0238">DNA-binding</keyword>
<feature type="domain" description="HTH araC/xylS-type" evidence="5">
    <location>
        <begin position="159"/>
        <end position="257"/>
    </location>
</feature>
<dbReference type="PROSITE" id="PS01124">
    <property type="entry name" value="HTH_ARAC_FAMILY_2"/>
    <property type="match status" value="1"/>
</dbReference>
<evidence type="ECO:0000256" key="4">
    <source>
        <dbReference type="ARBA" id="ARBA00037345"/>
    </source>
</evidence>
<name>A0A024E514_9PSED</name>
<sequence length="258" mass="28925">MPDVMSQRLFDGKVCLQLLPRAAYSARDAAQSQTLGVTLERQQGVHAIDSDRRVDFDTLPGVLAYTPIGVEVFSESVTGGEYLLMRLDEPFADEQLPCVTHRVQSSGNRRALTLARAVRRLLLAPQPDLLAFEQCALGLVGLTRQKIDTTQRITSMSFVRVLEQIAEQFHQPLTLAQLADTYGQNPLRFLRDFTQAMGLTPHAYLVEVRLQAARRMIERTDLSLANIALDSGFAHQSHMGSAFRKYLGMTPSQYRSRF</sequence>
<dbReference type="HOGENOM" id="CLU_000445_88_4_6"/>
<dbReference type="InterPro" id="IPR018060">
    <property type="entry name" value="HTH_AraC"/>
</dbReference>
<evidence type="ECO:0000313" key="6">
    <source>
        <dbReference type="EMBL" id="AHZ67706.1"/>
    </source>
</evidence>
<dbReference type="RefSeq" id="WP_010459893.1">
    <property type="nucleotide sequence ID" value="NZ_CP005960.1"/>
</dbReference>
<dbReference type="InterPro" id="IPR009057">
    <property type="entry name" value="Homeodomain-like_sf"/>
</dbReference>
<evidence type="ECO:0000259" key="5">
    <source>
        <dbReference type="PROSITE" id="PS01124"/>
    </source>
</evidence>
<keyword evidence="3" id="KW-0804">Transcription</keyword>
<dbReference type="Proteomes" id="UP000026913">
    <property type="component" value="Chromosome"/>
</dbReference>
<dbReference type="OrthoDB" id="5740883at2"/>
<dbReference type="GO" id="GO:0003700">
    <property type="term" value="F:DNA-binding transcription factor activity"/>
    <property type="evidence" value="ECO:0007669"/>
    <property type="project" value="InterPro"/>
</dbReference>
<dbReference type="SMART" id="SM00342">
    <property type="entry name" value="HTH_ARAC"/>
    <property type="match status" value="1"/>
</dbReference>
<dbReference type="KEGG" id="pman:OU5_0627"/>
<gene>
    <name evidence="6" type="ORF">OU5_0627</name>
</gene>
<keyword evidence="1" id="KW-0805">Transcription regulation</keyword>
<evidence type="ECO:0000256" key="3">
    <source>
        <dbReference type="ARBA" id="ARBA00023163"/>
    </source>
</evidence>
<comment type="function">
    <text evidence="4">Regulatory protein of the TOL plasmid xyl operons. XylS activates the xylXYZLTEGFJQKIH operon required for the degradation of toluene, m-xylene and p-xylene.</text>
</comment>
<evidence type="ECO:0000256" key="2">
    <source>
        <dbReference type="ARBA" id="ARBA00023125"/>
    </source>
</evidence>
<dbReference type="GO" id="GO:0043565">
    <property type="term" value="F:sequence-specific DNA binding"/>
    <property type="evidence" value="ECO:0007669"/>
    <property type="project" value="InterPro"/>
</dbReference>
<reference evidence="6 7" key="1">
    <citation type="journal article" date="2012" name="J. Bacteriol.">
        <title>Genome sequence of cold-adapted Pseudomonas mandelii strain JR-1.</title>
        <authorList>
            <person name="Jang S.H."/>
            <person name="Kim J."/>
            <person name="Kim J."/>
            <person name="Hong S."/>
            <person name="Lee C."/>
        </authorList>
    </citation>
    <scope>NUCLEOTIDE SEQUENCE [LARGE SCALE GENOMIC DNA]</scope>
    <source>
        <strain evidence="6 7">JR-1</strain>
    </source>
</reference>
<protein>
    <submittedName>
        <fullName evidence="6">AraC family transcriptional regulator</fullName>
    </submittedName>
</protein>
<dbReference type="Pfam" id="PF12833">
    <property type="entry name" value="HTH_18"/>
    <property type="match status" value="1"/>
</dbReference>
<dbReference type="SUPFAM" id="SSF46689">
    <property type="entry name" value="Homeodomain-like"/>
    <property type="match status" value="2"/>
</dbReference>
<proteinExistence type="predicted"/>
<organism evidence="6 7">
    <name type="scientific">Pseudomonas mandelii JR-1</name>
    <dbReference type="NCBI Taxonomy" id="1147786"/>
    <lineage>
        <taxon>Bacteria</taxon>
        <taxon>Pseudomonadati</taxon>
        <taxon>Pseudomonadota</taxon>
        <taxon>Gammaproteobacteria</taxon>
        <taxon>Pseudomonadales</taxon>
        <taxon>Pseudomonadaceae</taxon>
        <taxon>Pseudomonas</taxon>
    </lineage>
</organism>
<dbReference type="PANTHER" id="PTHR46796">
    <property type="entry name" value="HTH-TYPE TRANSCRIPTIONAL ACTIVATOR RHAS-RELATED"/>
    <property type="match status" value="1"/>
</dbReference>
<dbReference type="EMBL" id="CP005960">
    <property type="protein sequence ID" value="AHZ67706.1"/>
    <property type="molecule type" value="Genomic_DNA"/>
</dbReference>